<protein>
    <submittedName>
        <fullName evidence="2">Arfaptin domain/BAR domain containing protein</fullName>
    </submittedName>
</protein>
<name>A0AAD8ITM7_9APIA</name>
<evidence type="ECO:0000313" key="2">
    <source>
        <dbReference type="EMBL" id="KAK1391899.1"/>
    </source>
</evidence>
<feature type="compositionally biased region" description="Low complexity" evidence="1">
    <location>
        <begin position="526"/>
        <end position="545"/>
    </location>
</feature>
<feature type="region of interest" description="Disordered" evidence="1">
    <location>
        <begin position="292"/>
        <end position="322"/>
    </location>
</feature>
<accession>A0AAD8ITM7</accession>
<dbReference type="AlphaFoldDB" id="A0AAD8ITM7"/>
<dbReference type="PANTHER" id="PTHR34119:SF21">
    <property type="entry name" value="BAR DOMAIN-CONTAINING PROTEIN"/>
    <property type="match status" value="1"/>
</dbReference>
<keyword evidence="3" id="KW-1185">Reference proteome</keyword>
<sequence length="590" mass="64885">MKSSIDKIKKFALGKSQTRDEIFNHSFAPLDAELAQAAKDMQDIRSFYDELLSAAAATANSAYEFSVSLLEMGTCLSKSTAASAYGESGSVLQMLGKAQLQLQKIADTYRSQVFLTITNPSESLLSELQKVEDMKLQCDDKREVYEHMLARYREKGKLRTGICEQTITSQQVKEARTEFEEAARLCIFRAESLKQGQGHSLLTQAARHHTVQLNFFFKGLESLVEVDPQVKQVSKNQHIDCQVGLNEGEDDGSETRNSSMSNEHGELDEADLPYPRSLTAEETARIRRAYHEARSFSQRSRPSSLGDTIYSEKLNPTDRGREMQASVPKLQTYVLPTPAKISSAITTSSALQSSYTSLRSSSTNLRNSSPLRTERNSNCSSIPLPPPDRRSFPQLKKHNSFDLNLNKRAYSGPSPSKPILSTSGPLTSEEHLSGLLCQVPVSQLSTSANLSRSASTPPVSSRRITELRELPRPPDSIALKMESSSIAHSVPLVVRNHEHPPSNKIPKLTTNIASRLPSPALTVPRSFSVPSSSSKAKPSHMAKMSGPSQIPYQVEEFTSPPLTPLSLSDMKPLSKISKAVSSSGKMRGGR</sequence>
<reference evidence="2" key="2">
    <citation type="submission" date="2023-05" db="EMBL/GenBank/DDBJ databases">
        <authorList>
            <person name="Schelkunov M.I."/>
        </authorList>
    </citation>
    <scope>NUCLEOTIDE SEQUENCE</scope>
    <source>
        <strain evidence="2">Hsosn_3</strain>
        <tissue evidence="2">Leaf</tissue>
    </source>
</reference>
<dbReference type="Proteomes" id="UP001237642">
    <property type="component" value="Unassembled WGS sequence"/>
</dbReference>
<dbReference type="EMBL" id="JAUIZM010000003">
    <property type="protein sequence ID" value="KAK1391899.1"/>
    <property type="molecule type" value="Genomic_DNA"/>
</dbReference>
<gene>
    <name evidence="2" type="ORF">POM88_010955</name>
</gene>
<feature type="compositionally biased region" description="Low complexity" evidence="1">
    <location>
        <begin position="353"/>
        <end position="371"/>
    </location>
</feature>
<dbReference type="Gene3D" id="1.20.1270.60">
    <property type="entry name" value="Arfaptin homology (AH) domain/BAR domain"/>
    <property type="match status" value="1"/>
</dbReference>
<feature type="region of interest" description="Disordered" evidence="1">
    <location>
        <begin position="353"/>
        <end position="427"/>
    </location>
</feature>
<dbReference type="PANTHER" id="PTHR34119">
    <property type="entry name" value="HYDROXYPROLINE-RICH GLYCOPROTEIN-LIKE"/>
    <property type="match status" value="1"/>
</dbReference>
<feature type="region of interest" description="Disordered" evidence="1">
    <location>
        <begin position="523"/>
        <end position="590"/>
    </location>
</feature>
<dbReference type="InterPro" id="IPR027267">
    <property type="entry name" value="AH/BAR_dom_sf"/>
</dbReference>
<organism evidence="2 3">
    <name type="scientific">Heracleum sosnowskyi</name>
    <dbReference type="NCBI Taxonomy" id="360622"/>
    <lineage>
        <taxon>Eukaryota</taxon>
        <taxon>Viridiplantae</taxon>
        <taxon>Streptophyta</taxon>
        <taxon>Embryophyta</taxon>
        <taxon>Tracheophyta</taxon>
        <taxon>Spermatophyta</taxon>
        <taxon>Magnoliopsida</taxon>
        <taxon>eudicotyledons</taxon>
        <taxon>Gunneridae</taxon>
        <taxon>Pentapetalae</taxon>
        <taxon>asterids</taxon>
        <taxon>campanulids</taxon>
        <taxon>Apiales</taxon>
        <taxon>Apiaceae</taxon>
        <taxon>Apioideae</taxon>
        <taxon>apioid superclade</taxon>
        <taxon>Tordylieae</taxon>
        <taxon>Tordyliinae</taxon>
        <taxon>Heracleum</taxon>
    </lineage>
</organism>
<evidence type="ECO:0000256" key="1">
    <source>
        <dbReference type="SAM" id="MobiDB-lite"/>
    </source>
</evidence>
<reference evidence="2" key="1">
    <citation type="submission" date="2023-02" db="EMBL/GenBank/DDBJ databases">
        <title>Genome of toxic invasive species Heracleum sosnowskyi carries increased number of genes despite the absence of recent whole-genome duplications.</title>
        <authorList>
            <person name="Schelkunov M."/>
            <person name="Shtratnikova V."/>
            <person name="Makarenko M."/>
            <person name="Klepikova A."/>
            <person name="Omelchenko D."/>
            <person name="Novikova G."/>
            <person name="Obukhova E."/>
            <person name="Bogdanov V."/>
            <person name="Penin A."/>
            <person name="Logacheva M."/>
        </authorList>
    </citation>
    <scope>NUCLEOTIDE SEQUENCE</scope>
    <source>
        <strain evidence="2">Hsosn_3</strain>
        <tissue evidence="2">Leaf</tissue>
    </source>
</reference>
<evidence type="ECO:0000313" key="3">
    <source>
        <dbReference type="Proteomes" id="UP001237642"/>
    </source>
</evidence>
<proteinExistence type="predicted"/>
<feature type="region of interest" description="Disordered" evidence="1">
    <location>
        <begin position="244"/>
        <end position="274"/>
    </location>
</feature>
<dbReference type="InterPro" id="IPR037488">
    <property type="entry name" value="At2g33490-like"/>
</dbReference>
<feature type="compositionally biased region" description="Polar residues" evidence="1">
    <location>
        <begin position="295"/>
        <end position="306"/>
    </location>
</feature>
<dbReference type="SUPFAM" id="SSF103657">
    <property type="entry name" value="BAR/IMD domain-like"/>
    <property type="match status" value="1"/>
</dbReference>
<comment type="caution">
    <text evidence="2">The sequence shown here is derived from an EMBL/GenBank/DDBJ whole genome shotgun (WGS) entry which is preliminary data.</text>
</comment>
<dbReference type="CDD" id="cd07307">
    <property type="entry name" value="BAR"/>
    <property type="match status" value="1"/>
</dbReference>